<reference evidence="13" key="1">
    <citation type="journal article" date="2004" name="Environ. Microbiol.">
        <title>The genome of Desulfotalea psychrophila, a sulfate-reducing bacterium from permanently cold Arctic sediments.</title>
        <authorList>
            <person name="Rabus R."/>
            <person name="Ruepp A."/>
            <person name="Frickey T."/>
            <person name="Rattei T."/>
            <person name="Fartmann B."/>
            <person name="Stark M."/>
            <person name="Bauer M."/>
            <person name="Zibat A."/>
            <person name="Lombardot T."/>
            <person name="Becker I."/>
            <person name="Amann J."/>
            <person name="Gellner K."/>
            <person name="Teeling H."/>
            <person name="Leuschner W.D."/>
            <person name="Gloeckner F.-O."/>
            <person name="Lupas A.N."/>
            <person name="Amann R."/>
            <person name="Klenk H.-P."/>
        </authorList>
    </citation>
    <scope>NUCLEOTIDE SEQUENCE [LARGE SCALE GENOMIC DNA]</scope>
    <source>
        <strain evidence="13">DSM 12343 / LSv54</strain>
    </source>
</reference>
<feature type="transmembrane region" description="Helical" evidence="9">
    <location>
        <begin position="182"/>
        <end position="206"/>
    </location>
</feature>
<accession>Q6AMC0</accession>
<sequence>MVRALPKIESLRQGSNKNRPQRVSTPVTAPGMTNIYLDKRNTTRRMTPKQYTNESSTPTFQKIALPLNFSTKHHILKHQHFLFCPTIYLTKSYIKRQNMGIATDIIIIVLAAFCCGLLMQMLRQPLILGYILAGIIVGPHTGGFTVAGVHEIELLAEIGVALLMFALGLEFSLKDLKPVKNIALIGTPIQILLTMIFGYGIGYLLGWSWKDSLWFGTMISLSSTMVILKTLMNQGWMGTLSSKVMIGMLIVQDLAIVPMMIIMPELNDPAMGLSSLGIAAVKATLFLGTMLLLGAKLLPTMVRHIARSGSRELFLLAIITIGLGVGLVTHLVGLSFAFGAFVAGMVLSESDHGHQALSDIIPLRDLFGLLFFVSVGMLLDPHFLFAHLQLIALLVLLVGLGKGIIFSAISWFFGYGNIVPIAVGLGLFQVGEFSFVLAQVGLETKSISSDLYNTILTTAILSMALTPLISSQAGRFYALKKKWFSQESLKNIALPDEKLCGHVVIIGHGHVGFKIATALKQLAIPFILVELDQQRVEEAKRLDFPVIFGDACHETIQEALCLETASLLVVTIPSVIAAQEIIKRIRRSQNNIRIVARISDPASSHIFTDLDIHDLVLPKLETSLEMIRLILLHRQISPTEIHNLTNIIRQDFIAPNTQNYITLAHMRAAELQFDLEWIVLETGNTLPGKSIREAEIRNKTGATVVSIIRERQLYSNPDSNFCFEAGDMVAIIGTEEVRTAFHSYGQATDVKTGRDNPLTNNS</sequence>
<dbReference type="Gene3D" id="3.40.50.720">
    <property type="entry name" value="NAD(P)-binding Rossmann-like Domain"/>
    <property type="match status" value="1"/>
</dbReference>
<feature type="transmembrane region" description="Helical" evidence="9">
    <location>
        <begin position="313"/>
        <end position="341"/>
    </location>
</feature>
<keyword evidence="3" id="KW-0813">Transport</keyword>
<feature type="transmembrane region" description="Helical" evidence="9">
    <location>
        <begin position="391"/>
        <end position="412"/>
    </location>
</feature>
<evidence type="ECO:0000313" key="13">
    <source>
        <dbReference type="Proteomes" id="UP000000602"/>
    </source>
</evidence>
<keyword evidence="5 9" id="KW-0812">Transmembrane</keyword>
<dbReference type="GO" id="GO:0016020">
    <property type="term" value="C:membrane"/>
    <property type="evidence" value="ECO:0007669"/>
    <property type="project" value="UniProtKB-SubCell"/>
</dbReference>
<evidence type="ECO:0000256" key="6">
    <source>
        <dbReference type="ARBA" id="ARBA00022989"/>
    </source>
</evidence>
<gene>
    <name evidence="12" type="ordered locus">DP1776</name>
</gene>
<evidence type="ECO:0000259" key="11">
    <source>
        <dbReference type="PROSITE" id="PS51202"/>
    </source>
</evidence>
<dbReference type="InterPro" id="IPR006037">
    <property type="entry name" value="RCK_C"/>
</dbReference>
<dbReference type="InterPro" id="IPR006153">
    <property type="entry name" value="Cation/H_exchanger_TM"/>
</dbReference>
<evidence type="ECO:0000256" key="3">
    <source>
        <dbReference type="ARBA" id="ARBA00022448"/>
    </source>
</evidence>
<feature type="transmembrane region" description="Helical" evidence="9">
    <location>
        <begin position="154"/>
        <end position="173"/>
    </location>
</feature>
<dbReference type="InterPro" id="IPR036721">
    <property type="entry name" value="RCK_C_sf"/>
</dbReference>
<dbReference type="KEGG" id="dps:DP1776"/>
<feature type="compositionally biased region" description="Polar residues" evidence="8">
    <location>
        <begin position="12"/>
        <end position="26"/>
    </location>
</feature>
<protein>
    <submittedName>
        <fullName evidence="12">Related to potassium efflux transporter</fullName>
    </submittedName>
</protein>
<evidence type="ECO:0000256" key="7">
    <source>
        <dbReference type="ARBA" id="ARBA00023136"/>
    </source>
</evidence>
<dbReference type="InterPro" id="IPR003148">
    <property type="entry name" value="RCK_N"/>
</dbReference>
<dbReference type="Pfam" id="PF02080">
    <property type="entry name" value="TrkA_C"/>
    <property type="match status" value="1"/>
</dbReference>
<comment type="subcellular location">
    <subcellularLocation>
        <location evidence="1">Membrane</location>
        <topology evidence="1">Multi-pass membrane protein</topology>
    </subcellularLocation>
</comment>
<dbReference type="Pfam" id="PF00999">
    <property type="entry name" value="Na_H_Exchanger"/>
    <property type="match status" value="1"/>
</dbReference>
<feature type="region of interest" description="Disordered" evidence="8">
    <location>
        <begin position="1"/>
        <end position="26"/>
    </location>
</feature>
<proteinExistence type="inferred from homology"/>
<keyword evidence="7 9" id="KW-0472">Membrane</keyword>
<feature type="transmembrane region" description="Helical" evidence="9">
    <location>
        <begin position="450"/>
        <end position="469"/>
    </location>
</feature>
<feature type="transmembrane region" description="Helical" evidence="9">
    <location>
        <begin position="212"/>
        <end position="232"/>
    </location>
</feature>
<organism evidence="12 13">
    <name type="scientific">Desulfotalea psychrophila (strain LSv54 / DSM 12343)</name>
    <dbReference type="NCBI Taxonomy" id="177439"/>
    <lineage>
        <taxon>Bacteria</taxon>
        <taxon>Pseudomonadati</taxon>
        <taxon>Thermodesulfobacteriota</taxon>
        <taxon>Desulfobulbia</taxon>
        <taxon>Desulfobulbales</taxon>
        <taxon>Desulfocapsaceae</taxon>
        <taxon>Desulfotalea</taxon>
    </lineage>
</organism>
<dbReference type="InterPro" id="IPR036291">
    <property type="entry name" value="NAD(P)-bd_dom_sf"/>
</dbReference>
<evidence type="ECO:0000259" key="10">
    <source>
        <dbReference type="PROSITE" id="PS51201"/>
    </source>
</evidence>
<evidence type="ECO:0000256" key="1">
    <source>
        <dbReference type="ARBA" id="ARBA00004141"/>
    </source>
</evidence>
<feature type="domain" description="RCK C-terminal" evidence="11">
    <location>
        <begin position="663"/>
        <end position="747"/>
    </location>
</feature>
<dbReference type="PANTHER" id="PTHR42751">
    <property type="entry name" value="SODIUM/HYDROGEN EXCHANGER FAMILY/TRKA DOMAIN PROTEIN"/>
    <property type="match status" value="1"/>
</dbReference>
<dbReference type="EMBL" id="CR522870">
    <property type="protein sequence ID" value="CAG36505.1"/>
    <property type="molecule type" value="Genomic_DNA"/>
</dbReference>
<keyword evidence="6 9" id="KW-1133">Transmembrane helix</keyword>
<feature type="transmembrane region" description="Helical" evidence="9">
    <location>
        <begin position="361"/>
        <end position="379"/>
    </location>
</feature>
<dbReference type="HOGENOM" id="CLU_005126_9_0_7"/>
<dbReference type="Gene3D" id="3.30.70.1450">
    <property type="entry name" value="Regulator of K+ conductance, C-terminal domain"/>
    <property type="match status" value="1"/>
</dbReference>
<dbReference type="STRING" id="177439.DP1776"/>
<evidence type="ECO:0000313" key="12">
    <source>
        <dbReference type="EMBL" id="CAG36505.1"/>
    </source>
</evidence>
<keyword evidence="4" id="KW-0633">Potassium transport</keyword>
<dbReference type="eggNOG" id="COG0490">
    <property type="taxonomic scope" value="Bacteria"/>
</dbReference>
<feature type="transmembrane region" description="Helical" evidence="9">
    <location>
        <begin position="99"/>
        <end position="119"/>
    </location>
</feature>
<keyword evidence="13" id="KW-1185">Reference proteome</keyword>
<dbReference type="Proteomes" id="UP000000602">
    <property type="component" value="Chromosome"/>
</dbReference>
<feature type="transmembrane region" description="Helical" evidence="9">
    <location>
        <begin position="244"/>
        <end position="264"/>
    </location>
</feature>
<evidence type="ECO:0000256" key="4">
    <source>
        <dbReference type="ARBA" id="ARBA00022538"/>
    </source>
</evidence>
<evidence type="ECO:0000256" key="8">
    <source>
        <dbReference type="SAM" id="MobiDB-lite"/>
    </source>
</evidence>
<keyword evidence="4" id="KW-0630">Potassium</keyword>
<dbReference type="PROSITE" id="PS51202">
    <property type="entry name" value="RCK_C"/>
    <property type="match status" value="1"/>
</dbReference>
<feature type="domain" description="RCK N-terminal" evidence="10">
    <location>
        <begin position="500"/>
        <end position="617"/>
    </location>
</feature>
<dbReference type="GO" id="GO:0006813">
    <property type="term" value="P:potassium ion transport"/>
    <property type="evidence" value="ECO:0007669"/>
    <property type="project" value="UniProtKB-KW"/>
</dbReference>
<feature type="transmembrane region" description="Helical" evidence="9">
    <location>
        <begin position="270"/>
        <end position="293"/>
    </location>
</feature>
<dbReference type="InterPro" id="IPR038770">
    <property type="entry name" value="Na+/solute_symporter_sf"/>
</dbReference>
<dbReference type="Gene3D" id="1.20.1530.20">
    <property type="match status" value="1"/>
</dbReference>
<dbReference type="eggNOG" id="COG4651">
    <property type="taxonomic scope" value="Bacteria"/>
</dbReference>
<evidence type="ECO:0000256" key="9">
    <source>
        <dbReference type="SAM" id="Phobius"/>
    </source>
</evidence>
<dbReference type="PANTHER" id="PTHR42751:SF3">
    <property type="entry name" value="SODIUM_GLUTAMATE SYMPORTER"/>
    <property type="match status" value="1"/>
</dbReference>
<dbReference type="Pfam" id="PF02254">
    <property type="entry name" value="TrkA_N"/>
    <property type="match status" value="1"/>
</dbReference>
<dbReference type="PROSITE" id="PS51201">
    <property type="entry name" value="RCK_N"/>
    <property type="match status" value="1"/>
</dbReference>
<dbReference type="GO" id="GO:0015297">
    <property type="term" value="F:antiporter activity"/>
    <property type="evidence" value="ECO:0007669"/>
    <property type="project" value="InterPro"/>
</dbReference>
<evidence type="ECO:0000256" key="5">
    <source>
        <dbReference type="ARBA" id="ARBA00022692"/>
    </source>
</evidence>
<feature type="transmembrane region" description="Helical" evidence="9">
    <location>
        <begin position="418"/>
        <end position="438"/>
    </location>
</feature>
<keyword evidence="4" id="KW-0406">Ion transport</keyword>
<dbReference type="GO" id="GO:0008324">
    <property type="term" value="F:monoatomic cation transmembrane transporter activity"/>
    <property type="evidence" value="ECO:0007669"/>
    <property type="project" value="InterPro"/>
</dbReference>
<dbReference type="GO" id="GO:1902600">
    <property type="term" value="P:proton transmembrane transport"/>
    <property type="evidence" value="ECO:0007669"/>
    <property type="project" value="InterPro"/>
</dbReference>
<name>Q6AMC0_DESPS</name>
<comment type="similarity">
    <text evidence="2">Belongs to the monovalent cation:proton antiporter 2 (CPA2) transporter (TC 2.A.37) family.</text>
</comment>
<feature type="transmembrane region" description="Helical" evidence="9">
    <location>
        <begin position="126"/>
        <end position="148"/>
    </location>
</feature>
<dbReference type="eggNOG" id="COG1226">
    <property type="taxonomic scope" value="Bacteria"/>
</dbReference>
<dbReference type="AlphaFoldDB" id="Q6AMC0"/>
<dbReference type="SUPFAM" id="SSF116726">
    <property type="entry name" value="TrkA C-terminal domain-like"/>
    <property type="match status" value="1"/>
</dbReference>
<evidence type="ECO:0000256" key="2">
    <source>
        <dbReference type="ARBA" id="ARBA00005551"/>
    </source>
</evidence>
<dbReference type="SUPFAM" id="SSF51735">
    <property type="entry name" value="NAD(P)-binding Rossmann-fold domains"/>
    <property type="match status" value="1"/>
</dbReference>